<dbReference type="GO" id="GO:0005524">
    <property type="term" value="F:ATP binding"/>
    <property type="evidence" value="ECO:0007669"/>
    <property type="project" value="UniProtKB-KW"/>
</dbReference>
<dbReference type="Gene3D" id="3.30.200.20">
    <property type="entry name" value="Phosphorylase Kinase, domain 1"/>
    <property type="match status" value="1"/>
</dbReference>
<comment type="caution">
    <text evidence="11">The sequence shown here is derived from an EMBL/GenBank/DDBJ whole genome shotgun (WGS) entry which is preliminary data.</text>
</comment>
<evidence type="ECO:0000259" key="10">
    <source>
        <dbReference type="PROSITE" id="PS50011"/>
    </source>
</evidence>
<evidence type="ECO:0000256" key="4">
    <source>
        <dbReference type="ARBA" id="ARBA00022553"/>
    </source>
</evidence>
<evidence type="ECO:0000313" key="12">
    <source>
        <dbReference type="Proteomes" id="UP000740926"/>
    </source>
</evidence>
<dbReference type="AlphaFoldDB" id="A0A9P6Z3P5"/>
<evidence type="ECO:0000256" key="8">
    <source>
        <dbReference type="ARBA" id="ARBA00022840"/>
    </source>
</evidence>
<evidence type="ECO:0000313" key="11">
    <source>
        <dbReference type="EMBL" id="KAG1569674.1"/>
    </source>
</evidence>
<evidence type="ECO:0000256" key="9">
    <source>
        <dbReference type="SAM" id="MobiDB-lite"/>
    </source>
</evidence>
<proteinExistence type="predicted"/>
<evidence type="ECO:0000256" key="5">
    <source>
        <dbReference type="ARBA" id="ARBA00022679"/>
    </source>
</evidence>
<keyword evidence="6" id="KW-0547">Nucleotide-binding</keyword>
<dbReference type="PROSITE" id="PS01351">
    <property type="entry name" value="MAPK"/>
    <property type="match status" value="1"/>
</dbReference>
<evidence type="ECO:0000256" key="3">
    <source>
        <dbReference type="ARBA" id="ARBA00022527"/>
    </source>
</evidence>
<dbReference type="Gene3D" id="1.10.510.10">
    <property type="entry name" value="Transferase(Phosphotransferase) domain 1"/>
    <property type="match status" value="1"/>
</dbReference>
<dbReference type="SUPFAM" id="SSF56112">
    <property type="entry name" value="Protein kinase-like (PK-like)"/>
    <property type="match status" value="1"/>
</dbReference>
<organism evidence="11 12">
    <name type="scientific">Rhizopus delemar</name>
    <dbReference type="NCBI Taxonomy" id="936053"/>
    <lineage>
        <taxon>Eukaryota</taxon>
        <taxon>Fungi</taxon>
        <taxon>Fungi incertae sedis</taxon>
        <taxon>Mucoromycota</taxon>
        <taxon>Mucoromycotina</taxon>
        <taxon>Mucoromycetes</taxon>
        <taxon>Mucorales</taxon>
        <taxon>Mucorineae</taxon>
        <taxon>Rhizopodaceae</taxon>
        <taxon>Rhizopus</taxon>
    </lineage>
</organism>
<dbReference type="GO" id="GO:0004707">
    <property type="term" value="F:MAP kinase activity"/>
    <property type="evidence" value="ECO:0007669"/>
    <property type="project" value="UniProtKB-EC"/>
</dbReference>
<dbReference type="Pfam" id="PF00069">
    <property type="entry name" value="Pkinase"/>
    <property type="match status" value="1"/>
</dbReference>
<dbReference type="InterPro" id="IPR008271">
    <property type="entry name" value="Ser/Thr_kinase_AS"/>
</dbReference>
<dbReference type="PROSITE" id="PS00108">
    <property type="entry name" value="PROTEIN_KINASE_ST"/>
    <property type="match status" value="1"/>
</dbReference>
<feature type="compositionally biased region" description="Basic and acidic residues" evidence="9">
    <location>
        <begin position="368"/>
        <end position="380"/>
    </location>
</feature>
<dbReference type="CDD" id="cd07857">
    <property type="entry name" value="STKc_MPK1"/>
    <property type="match status" value="1"/>
</dbReference>
<feature type="compositionally biased region" description="Polar residues" evidence="9">
    <location>
        <begin position="353"/>
        <end position="365"/>
    </location>
</feature>
<dbReference type="InterPro" id="IPR000719">
    <property type="entry name" value="Prot_kinase_dom"/>
</dbReference>
<keyword evidence="3" id="KW-0723">Serine/threonine-protein kinase</keyword>
<keyword evidence="12" id="KW-1185">Reference proteome</keyword>
<dbReference type="EC" id="2.7.11.24" evidence="2"/>
<evidence type="ECO:0000256" key="2">
    <source>
        <dbReference type="ARBA" id="ARBA00012411"/>
    </source>
</evidence>
<dbReference type="InterPro" id="IPR011009">
    <property type="entry name" value="Kinase-like_dom_sf"/>
</dbReference>
<dbReference type="PROSITE" id="PS50011">
    <property type="entry name" value="PROTEIN_KINASE_DOM"/>
    <property type="match status" value="1"/>
</dbReference>
<dbReference type="PANTHER" id="PTHR24055">
    <property type="entry name" value="MITOGEN-ACTIVATED PROTEIN KINASE"/>
    <property type="match status" value="1"/>
</dbReference>
<sequence>MTGYQAFPVLNQQFVVDKKYQFIREMGQGAYGVVCAAKDSSTGEQVAIKKVCRIFEKTILAKRALREVKLLKFFNGHENITSVLDMDIVNLQDFNEIYLVQELMEADLHQIIRSGQPLTDAHFQYFVYQICRGLKYIHSANVLHRDLKPGNLLVNADCELKICDFGLARGYSDNADYNAGFMTEYVATRWYRAPEIMLSFQSYTKAIDMWSVGCIFAEMLGGRPLFKGRDYVDQLNQILGILGTPDEETLRRVGSERAQVYIRSLPRMPRIPFENLYPRANPMAIDLLNKLLEFDPSKRITVEEALAHPYLSAYHDEDDEPTHSQTFDFSFEVVDAIEDMSRMIAQEVMSYKASKQPSLPVNTGANLRRRESMSAQDREALSAAQARATQEANDKDSGVSGVAESAVHHRPIRDMEVDELEKELSGVV</sequence>
<name>A0A9P6Z3P5_9FUNG</name>
<keyword evidence="7" id="KW-0418">Kinase</keyword>
<evidence type="ECO:0000256" key="6">
    <source>
        <dbReference type="ARBA" id="ARBA00022741"/>
    </source>
</evidence>
<reference evidence="11 12" key="1">
    <citation type="journal article" date="2020" name="Microb. Genom.">
        <title>Genetic diversity of clinical and environmental Mucorales isolates obtained from an investigation of mucormycosis cases among solid organ transplant recipients.</title>
        <authorList>
            <person name="Nguyen M.H."/>
            <person name="Kaul D."/>
            <person name="Muto C."/>
            <person name="Cheng S.J."/>
            <person name="Richter R.A."/>
            <person name="Bruno V.M."/>
            <person name="Liu G."/>
            <person name="Beyhan S."/>
            <person name="Sundermann A.J."/>
            <person name="Mounaud S."/>
            <person name="Pasculle A.W."/>
            <person name="Nierman W.C."/>
            <person name="Driscoll E."/>
            <person name="Cumbie R."/>
            <person name="Clancy C.J."/>
            <person name="Dupont C.L."/>
        </authorList>
    </citation>
    <scope>NUCLEOTIDE SEQUENCE [LARGE SCALE GENOMIC DNA]</scope>
    <source>
        <strain evidence="11 12">GL24</strain>
    </source>
</reference>
<dbReference type="InterPro" id="IPR003527">
    <property type="entry name" value="MAP_kinase_CS"/>
</dbReference>
<keyword evidence="4" id="KW-0597">Phosphoprotein</keyword>
<feature type="domain" description="Protein kinase" evidence="10">
    <location>
        <begin position="20"/>
        <end position="311"/>
    </location>
</feature>
<evidence type="ECO:0000256" key="1">
    <source>
        <dbReference type="ARBA" id="ARBA00001946"/>
    </source>
</evidence>
<dbReference type="FunFam" id="3.30.200.20:FF:000028">
    <property type="entry name" value="Mitogen-activated protein kinase"/>
    <property type="match status" value="1"/>
</dbReference>
<dbReference type="EMBL" id="JAANIU010000880">
    <property type="protein sequence ID" value="KAG1569674.1"/>
    <property type="molecule type" value="Genomic_DNA"/>
</dbReference>
<comment type="cofactor">
    <cofactor evidence="1">
        <name>Mg(2+)</name>
        <dbReference type="ChEBI" id="CHEBI:18420"/>
    </cofactor>
</comment>
<accession>A0A9P6Z3P5</accession>
<keyword evidence="5" id="KW-0808">Transferase</keyword>
<evidence type="ECO:0000256" key="7">
    <source>
        <dbReference type="ARBA" id="ARBA00022777"/>
    </source>
</evidence>
<gene>
    <name evidence="11" type="ORF">G6F50_006160</name>
</gene>
<feature type="region of interest" description="Disordered" evidence="9">
    <location>
        <begin position="353"/>
        <end position="428"/>
    </location>
</feature>
<keyword evidence="8" id="KW-0067">ATP-binding</keyword>
<protein>
    <recommendedName>
        <fullName evidence="2">mitogen-activated protein kinase</fullName>
        <ecNumber evidence="2">2.7.11.24</ecNumber>
    </recommendedName>
</protein>
<dbReference type="FunFam" id="1.10.510.10:FF:000013">
    <property type="entry name" value="Mitogen-activated protein kinase"/>
    <property type="match status" value="1"/>
</dbReference>
<dbReference type="Proteomes" id="UP000740926">
    <property type="component" value="Unassembled WGS sequence"/>
</dbReference>
<dbReference type="SMART" id="SM00220">
    <property type="entry name" value="S_TKc"/>
    <property type="match status" value="1"/>
</dbReference>
<dbReference type="InterPro" id="IPR050117">
    <property type="entry name" value="MAPK"/>
</dbReference>